<protein>
    <submittedName>
        <fullName evidence="1">Uncharacterized protein</fullName>
    </submittedName>
</protein>
<reference evidence="2" key="1">
    <citation type="journal article" date="2017" name="Front. Plant Sci.">
        <title>Climate Clever Clovers: New Paradigm to Reduce the Environmental Footprint of Ruminants by Breeding Low Methanogenic Forages Utilizing Haplotype Variation.</title>
        <authorList>
            <person name="Kaur P."/>
            <person name="Appels R."/>
            <person name="Bayer P.E."/>
            <person name="Keeble-Gagnere G."/>
            <person name="Wang J."/>
            <person name="Hirakawa H."/>
            <person name="Shirasawa K."/>
            <person name="Vercoe P."/>
            <person name="Stefanova K."/>
            <person name="Durmic Z."/>
            <person name="Nichols P."/>
            <person name="Revell C."/>
            <person name="Isobe S.N."/>
            <person name="Edwards D."/>
            <person name="Erskine W."/>
        </authorList>
    </citation>
    <scope>NUCLEOTIDE SEQUENCE [LARGE SCALE GENOMIC DNA]</scope>
    <source>
        <strain evidence="2">cv. Daliak</strain>
    </source>
</reference>
<sequence length="118" mass="13092">MFDSYDLFQDGTVWLLNSPEESLGFILADCGFDVWLVNGRGTKYSTMHTSLSPNDMGSLMAFVALSQGKLLNMLRAAALLGPVAHMKHIPSEEIRLFADYFVANVVYSLGIREFIPKA</sequence>
<dbReference type="InterPro" id="IPR029058">
    <property type="entry name" value="AB_hydrolase_fold"/>
</dbReference>
<accession>A0A2Z6PJ49</accession>
<name>A0A2Z6PJ49_TRISU</name>
<dbReference type="AlphaFoldDB" id="A0A2Z6PJ49"/>
<dbReference type="SUPFAM" id="SSF53474">
    <property type="entry name" value="alpha/beta-Hydrolases"/>
    <property type="match status" value="1"/>
</dbReference>
<organism evidence="1 2">
    <name type="scientific">Trifolium subterraneum</name>
    <name type="common">Subterranean clover</name>
    <dbReference type="NCBI Taxonomy" id="3900"/>
    <lineage>
        <taxon>Eukaryota</taxon>
        <taxon>Viridiplantae</taxon>
        <taxon>Streptophyta</taxon>
        <taxon>Embryophyta</taxon>
        <taxon>Tracheophyta</taxon>
        <taxon>Spermatophyta</taxon>
        <taxon>Magnoliopsida</taxon>
        <taxon>eudicotyledons</taxon>
        <taxon>Gunneridae</taxon>
        <taxon>Pentapetalae</taxon>
        <taxon>rosids</taxon>
        <taxon>fabids</taxon>
        <taxon>Fabales</taxon>
        <taxon>Fabaceae</taxon>
        <taxon>Papilionoideae</taxon>
        <taxon>50 kb inversion clade</taxon>
        <taxon>NPAAA clade</taxon>
        <taxon>Hologalegina</taxon>
        <taxon>IRL clade</taxon>
        <taxon>Trifolieae</taxon>
        <taxon>Trifolium</taxon>
    </lineage>
</organism>
<gene>
    <name evidence="1" type="ORF">TSUD_244620</name>
</gene>
<dbReference type="Proteomes" id="UP000242715">
    <property type="component" value="Unassembled WGS sequence"/>
</dbReference>
<dbReference type="OrthoDB" id="1736693at2759"/>
<evidence type="ECO:0000313" key="1">
    <source>
        <dbReference type="EMBL" id="GAU50415.1"/>
    </source>
</evidence>
<dbReference type="EMBL" id="DF974761">
    <property type="protein sequence ID" value="GAU50415.1"/>
    <property type="molecule type" value="Genomic_DNA"/>
</dbReference>
<evidence type="ECO:0000313" key="2">
    <source>
        <dbReference type="Proteomes" id="UP000242715"/>
    </source>
</evidence>
<dbReference type="PANTHER" id="PTHR11005">
    <property type="entry name" value="LYSOSOMAL ACID LIPASE-RELATED"/>
    <property type="match status" value="1"/>
</dbReference>
<keyword evidence="2" id="KW-1185">Reference proteome</keyword>
<proteinExistence type="predicted"/>
<dbReference type="Gene3D" id="3.40.50.1820">
    <property type="entry name" value="alpha/beta hydrolase"/>
    <property type="match status" value="2"/>
</dbReference>